<keyword evidence="6 12" id="KW-1133">Transmembrane helix</keyword>
<evidence type="ECO:0000256" key="6">
    <source>
        <dbReference type="ARBA" id="ARBA00022989"/>
    </source>
</evidence>
<sequence length="322" mass="37256">MQEDAPPSKREMHWPTVLWYIYLHALGLWGLWLLIFEAKWLTVIFAAVITLTATLGITLGAHRLWAHSSYTASWPLRLFLMLAHTLAGVGNIYDWVLAHRIHHKFYKTNIDPYNHDKGFLYSHVFSNVMTSNPEMEKHVRDIDMRDVDLDGFVYLQRRFYWIIMPIFGLLLPINAPVEYWGESVMNSIFILGFLRFALTVNVSWLINSANLIWGLKPGQKYPPDENSIFLVRKSYWPHYHYMLPWDYKSGEFGTYDRGCSTTILVIWETLGIASGLKTATSEDIRNALARAAIGGVKMEDCLRDVLKSAEEEALKKQLAFKH</sequence>
<gene>
    <name evidence="14" type="primary">LOC107220949</name>
</gene>
<dbReference type="GO" id="GO:0006636">
    <property type="term" value="P:unsaturated fatty acid biosynthetic process"/>
    <property type="evidence" value="ECO:0007669"/>
    <property type="project" value="TreeGrafter"/>
</dbReference>
<dbReference type="OrthoDB" id="10260134at2759"/>
<evidence type="ECO:0000256" key="10">
    <source>
        <dbReference type="ARBA" id="ARBA00023160"/>
    </source>
</evidence>
<feature type="transmembrane region" description="Helical" evidence="12">
    <location>
        <begin position="43"/>
        <end position="66"/>
    </location>
</feature>
<evidence type="ECO:0000256" key="3">
    <source>
        <dbReference type="ARBA" id="ARBA00022516"/>
    </source>
</evidence>
<evidence type="ECO:0000313" key="13">
    <source>
        <dbReference type="Proteomes" id="UP000829291"/>
    </source>
</evidence>
<evidence type="ECO:0000256" key="4">
    <source>
        <dbReference type="ARBA" id="ARBA00022692"/>
    </source>
</evidence>
<dbReference type="RefSeq" id="XP_015515254.1">
    <property type="nucleotide sequence ID" value="XM_015659768.2"/>
</dbReference>
<feature type="transmembrane region" description="Helical" evidence="12">
    <location>
        <begin position="159"/>
        <end position="177"/>
    </location>
</feature>
<proteinExistence type="inferred from homology"/>
<comment type="subcellular location">
    <subcellularLocation>
        <location evidence="1">Membrane</location>
        <topology evidence="1">Multi-pass membrane protein</topology>
    </subcellularLocation>
</comment>
<keyword evidence="13" id="KW-1185">Reference proteome</keyword>
<comment type="domain">
    <text evidence="11">The histidine box domains are involved in binding the catalytic metal ions.</text>
</comment>
<dbReference type="InterPro" id="IPR015876">
    <property type="entry name" value="Acyl-CoA_DS"/>
</dbReference>
<evidence type="ECO:0000256" key="1">
    <source>
        <dbReference type="ARBA" id="ARBA00004141"/>
    </source>
</evidence>
<organism evidence="14">
    <name type="scientific">Neodiprion lecontei</name>
    <name type="common">Redheaded pine sawfly</name>
    <dbReference type="NCBI Taxonomy" id="441921"/>
    <lineage>
        <taxon>Eukaryota</taxon>
        <taxon>Metazoa</taxon>
        <taxon>Ecdysozoa</taxon>
        <taxon>Arthropoda</taxon>
        <taxon>Hexapoda</taxon>
        <taxon>Insecta</taxon>
        <taxon>Pterygota</taxon>
        <taxon>Neoptera</taxon>
        <taxon>Endopterygota</taxon>
        <taxon>Hymenoptera</taxon>
        <taxon>Tenthredinoidea</taxon>
        <taxon>Diprionidae</taxon>
        <taxon>Diprioninae</taxon>
        <taxon>Neodiprion</taxon>
    </lineage>
</organism>
<dbReference type="KEGG" id="nlo:107220949"/>
<keyword evidence="10 11" id="KW-0275">Fatty acid biosynthesis</keyword>
<keyword evidence="5" id="KW-0276">Fatty acid metabolism</keyword>
<evidence type="ECO:0000256" key="7">
    <source>
        <dbReference type="ARBA" id="ARBA00023002"/>
    </source>
</evidence>
<dbReference type="GO" id="GO:0004768">
    <property type="term" value="F:stearoyl-CoA 9-desaturase activity"/>
    <property type="evidence" value="ECO:0007669"/>
    <property type="project" value="TreeGrafter"/>
</dbReference>
<dbReference type="AlphaFoldDB" id="A0A6J0BKQ3"/>
<dbReference type="FunCoup" id="A0A6J0BKQ3">
    <property type="interactions" value="47"/>
</dbReference>
<feature type="transmembrane region" description="Helical" evidence="12">
    <location>
        <begin position="183"/>
        <end position="206"/>
    </location>
</feature>
<dbReference type="PANTHER" id="PTHR11351:SF26">
    <property type="entry name" value="FATTY ACID DESATURASE DOMAIN-CONTAINING PROTEIN"/>
    <property type="match status" value="1"/>
</dbReference>
<keyword evidence="3 11" id="KW-0444">Lipid biosynthesis</keyword>
<feature type="transmembrane region" description="Helical" evidence="12">
    <location>
        <begin position="78"/>
        <end position="97"/>
    </location>
</feature>
<keyword evidence="4 11" id="KW-0812">Transmembrane</keyword>
<dbReference type="InParanoid" id="A0A6J0BKQ3"/>
<dbReference type="GeneID" id="107220949"/>
<dbReference type="GO" id="GO:0005789">
    <property type="term" value="C:endoplasmic reticulum membrane"/>
    <property type="evidence" value="ECO:0007669"/>
    <property type="project" value="TreeGrafter"/>
</dbReference>
<evidence type="ECO:0000256" key="5">
    <source>
        <dbReference type="ARBA" id="ARBA00022832"/>
    </source>
</evidence>
<reference evidence="14" key="1">
    <citation type="submission" date="2025-08" db="UniProtKB">
        <authorList>
            <consortium name="RefSeq"/>
        </authorList>
    </citation>
    <scope>IDENTIFICATION</scope>
    <source>
        <tissue evidence="14">Thorax and Abdomen</tissue>
    </source>
</reference>
<protein>
    <submittedName>
        <fullName evidence="14">Acyl-CoA Delta-9 desaturase</fullName>
    </submittedName>
</protein>
<keyword evidence="7 11" id="KW-0560">Oxidoreductase</keyword>
<comment type="cofactor">
    <cofactor evidence="11">
        <name>Fe(2+)</name>
        <dbReference type="ChEBI" id="CHEBI:29033"/>
    </cofactor>
</comment>
<dbReference type="CDD" id="cd03505">
    <property type="entry name" value="Delta9-FADS-like"/>
    <property type="match status" value="1"/>
</dbReference>
<dbReference type="PANTHER" id="PTHR11351">
    <property type="entry name" value="ACYL-COA DESATURASE"/>
    <property type="match status" value="1"/>
</dbReference>
<dbReference type="PRINTS" id="PR00075">
    <property type="entry name" value="FACDDSATRASE"/>
</dbReference>
<comment type="similarity">
    <text evidence="2 11">Belongs to the fatty acid desaturase type 1 family.</text>
</comment>
<accession>A0A6J0BKQ3</accession>
<evidence type="ECO:0000256" key="9">
    <source>
        <dbReference type="ARBA" id="ARBA00023136"/>
    </source>
</evidence>
<keyword evidence="8" id="KW-0443">Lipid metabolism</keyword>
<dbReference type="GO" id="GO:0005506">
    <property type="term" value="F:iron ion binding"/>
    <property type="evidence" value="ECO:0007669"/>
    <property type="project" value="TreeGrafter"/>
</dbReference>
<name>A0A6J0BKQ3_NEOLC</name>
<evidence type="ECO:0000256" key="8">
    <source>
        <dbReference type="ARBA" id="ARBA00023098"/>
    </source>
</evidence>
<keyword evidence="9 12" id="KW-0472">Membrane</keyword>
<evidence type="ECO:0000256" key="2">
    <source>
        <dbReference type="ARBA" id="ARBA00009295"/>
    </source>
</evidence>
<evidence type="ECO:0000256" key="12">
    <source>
        <dbReference type="SAM" id="Phobius"/>
    </source>
</evidence>
<evidence type="ECO:0000256" key="11">
    <source>
        <dbReference type="RuleBase" id="RU000581"/>
    </source>
</evidence>
<feature type="transmembrane region" description="Helical" evidence="12">
    <location>
        <begin position="17"/>
        <end position="36"/>
    </location>
</feature>
<dbReference type="Proteomes" id="UP000829291">
    <property type="component" value="Chromosome 1"/>
</dbReference>
<evidence type="ECO:0000313" key="14">
    <source>
        <dbReference type="RefSeq" id="XP_015515254.1"/>
    </source>
</evidence>